<sequence>MVRKQSGRRRAGGRVGRGIVGVAVAVLAAQLLSVSGAISPTSLPPMFEVLGSTGHLFVDPSFLREVLATIQAAVTGLAIATAIAVPAGLVLGSFRLLNQAASAVVEFLRPIPSVALIPLAILLFGQGAQMKVSLVVYASVWPIFFNTIYGVRDVEPLAKETARIFRIPPLRVLTHVLLPSAAPFVATGIRVAAAIALIVTISAELLAGSADGLGAWILRMSSGGANLALVYAGTIFAGLLGLVVNWLLVRGEQRLFRWRREGVGAA</sequence>
<dbReference type="AlphaFoldDB" id="W9GRI4"/>
<evidence type="ECO:0000256" key="2">
    <source>
        <dbReference type="ARBA" id="ARBA00022448"/>
    </source>
</evidence>
<dbReference type="EMBL" id="AWQS01000007">
    <property type="protein sequence ID" value="EWT07652.1"/>
    <property type="molecule type" value="Genomic_DNA"/>
</dbReference>
<evidence type="ECO:0000313" key="9">
    <source>
        <dbReference type="EMBL" id="EWT07652.1"/>
    </source>
</evidence>
<dbReference type="Pfam" id="PF00528">
    <property type="entry name" value="BPD_transp_1"/>
    <property type="match status" value="1"/>
</dbReference>
<evidence type="ECO:0000256" key="3">
    <source>
        <dbReference type="ARBA" id="ARBA00022475"/>
    </source>
</evidence>
<keyword evidence="10" id="KW-1185">Reference proteome</keyword>
<comment type="subcellular location">
    <subcellularLocation>
        <location evidence="1 7">Cell membrane</location>
        <topology evidence="1 7">Multi-pass membrane protein</topology>
    </subcellularLocation>
</comment>
<keyword evidence="4 7" id="KW-0812">Transmembrane</keyword>
<evidence type="ECO:0000259" key="8">
    <source>
        <dbReference type="PROSITE" id="PS50928"/>
    </source>
</evidence>
<dbReference type="PANTHER" id="PTHR30151">
    <property type="entry name" value="ALKANE SULFONATE ABC TRANSPORTER-RELATED, MEMBRANE SUBUNIT"/>
    <property type="match status" value="1"/>
</dbReference>
<keyword evidence="2 7" id="KW-0813">Transport</keyword>
<dbReference type="GO" id="GO:0005886">
    <property type="term" value="C:plasma membrane"/>
    <property type="evidence" value="ECO:0007669"/>
    <property type="project" value="UniProtKB-SubCell"/>
</dbReference>
<feature type="domain" description="ABC transmembrane type-1" evidence="8">
    <location>
        <begin position="66"/>
        <end position="248"/>
    </location>
</feature>
<evidence type="ECO:0000256" key="5">
    <source>
        <dbReference type="ARBA" id="ARBA00022989"/>
    </source>
</evidence>
<dbReference type="GO" id="GO:0055085">
    <property type="term" value="P:transmembrane transport"/>
    <property type="evidence" value="ECO:0007669"/>
    <property type="project" value="InterPro"/>
</dbReference>
<accession>W9GRI4</accession>
<protein>
    <submittedName>
        <fullName evidence="9">Nitrate ABC transporter permease</fullName>
    </submittedName>
</protein>
<evidence type="ECO:0000256" key="1">
    <source>
        <dbReference type="ARBA" id="ARBA00004651"/>
    </source>
</evidence>
<comment type="similarity">
    <text evidence="7">Belongs to the binding-protein-dependent transport system permease family.</text>
</comment>
<evidence type="ECO:0000256" key="4">
    <source>
        <dbReference type="ARBA" id="ARBA00022692"/>
    </source>
</evidence>
<keyword evidence="3" id="KW-1003">Cell membrane</keyword>
<keyword evidence="5 7" id="KW-1133">Transmembrane helix</keyword>
<feature type="transmembrane region" description="Helical" evidence="7">
    <location>
        <begin position="111"/>
        <end position="128"/>
    </location>
</feature>
<reference evidence="10" key="1">
    <citation type="submission" date="2013-08" db="EMBL/GenBank/DDBJ databases">
        <title>Intrasporangium oryzae NRRL B-24470.</title>
        <authorList>
            <person name="Liu H."/>
            <person name="Wang G."/>
        </authorList>
    </citation>
    <scope>NUCLEOTIDE SEQUENCE [LARGE SCALE GENOMIC DNA]</scope>
    <source>
        <strain evidence="10">Q5-1</strain>
    </source>
</reference>
<feature type="transmembrane region" description="Helical" evidence="7">
    <location>
        <begin position="134"/>
        <end position="151"/>
    </location>
</feature>
<evidence type="ECO:0000313" key="10">
    <source>
        <dbReference type="Proteomes" id="UP000019494"/>
    </source>
</evidence>
<dbReference type="CDD" id="cd06261">
    <property type="entry name" value="TM_PBP2"/>
    <property type="match status" value="1"/>
</dbReference>
<dbReference type="Proteomes" id="UP000019494">
    <property type="component" value="Unassembled WGS sequence"/>
</dbReference>
<gene>
    <name evidence="9" type="ORF">N864_03480</name>
</gene>
<comment type="caution">
    <text evidence="9">The sequence shown here is derived from an EMBL/GenBank/DDBJ whole genome shotgun (WGS) entry which is preliminary data.</text>
</comment>
<proteinExistence type="inferred from homology"/>
<dbReference type="PANTHER" id="PTHR30151:SF0">
    <property type="entry name" value="ABC TRANSPORTER PERMEASE PROTEIN MJ0413-RELATED"/>
    <property type="match status" value="1"/>
</dbReference>
<dbReference type="Gene3D" id="1.10.3720.10">
    <property type="entry name" value="MetI-like"/>
    <property type="match status" value="1"/>
</dbReference>
<name>W9GRI4_9MICO</name>
<organism evidence="9 10">
    <name type="scientific">Intrasporangium chromatireducens Q5-1</name>
    <dbReference type="NCBI Taxonomy" id="584657"/>
    <lineage>
        <taxon>Bacteria</taxon>
        <taxon>Bacillati</taxon>
        <taxon>Actinomycetota</taxon>
        <taxon>Actinomycetes</taxon>
        <taxon>Micrococcales</taxon>
        <taxon>Intrasporangiaceae</taxon>
        <taxon>Intrasporangium</taxon>
    </lineage>
</organism>
<dbReference type="InterPro" id="IPR000515">
    <property type="entry name" value="MetI-like"/>
</dbReference>
<evidence type="ECO:0000256" key="6">
    <source>
        <dbReference type="ARBA" id="ARBA00023136"/>
    </source>
</evidence>
<feature type="transmembrane region" description="Helical" evidence="7">
    <location>
        <begin position="228"/>
        <end position="249"/>
    </location>
</feature>
<dbReference type="PROSITE" id="PS50928">
    <property type="entry name" value="ABC_TM1"/>
    <property type="match status" value="1"/>
</dbReference>
<dbReference type="SUPFAM" id="SSF161098">
    <property type="entry name" value="MetI-like"/>
    <property type="match status" value="1"/>
</dbReference>
<evidence type="ECO:0000256" key="7">
    <source>
        <dbReference type="RuleBase" id="RU363032"/>
    </source>
</evidence>
<feature type="transmembrane region" description="Helical" evidence="7">
    <location>
        <begin position="66"/>
        <end position="91"/>
    </location>
</feature>
<dbReference type="InterPro" id="IPR035906">
    <property type="entry name" value="MetI-like_sf"/>
</dbReference>
<keyword evidence="6 7" id="KW-0472">Membrane</keyword>